<organism evidence="1 2">
    <name type="scientific">Flammeovirga kamogawensis</name>
    <dbReference type="NCBI Taxonomy" id="373891"/>
    <lineage>
        <taxon>Bacteria</taxon>
        <taxon>Pseudomonadati</taxon>
        <taxon>Bacteroidota</taxon>
        <taxon>Cytophagia</taxon>
        <taxon>Cytophagales</taxon>
        <taxon>Flammeovirgaceae</taxon>
        <taxon>Flammeovirga</taxon>
    </lineage>
</organism>
<dbReference type="EMBL" id="CP076129">
    <property type="protein sequence ID" value="QWG10004.1"/>
    <property type="molecule type" value="Genomic_DNA"/>
</dbReference>
<reference evidence="1 2" key="1">
    <citation type="submission" date="2021-05" db="EMBL/GenBank/DDBJ databases">
        <title>Comparative genomic studies on the polysaccharide-degrading batcterial strains of the Flammeovirga genus.</title>
        <authorList>
            <person name="Zewei F."/>
            <person name="Zheng Z."/>
            <person name="Yu L."/>
            <person name="Ruyue G."/>
            <person name="Yanhong M."/>
            <person name="Yuanyuan C."/>
            <person name="Jingyan G."/>
            <person name="Wenjun H."/>
        </authorList>
    </citation>
    <scope>NUCLEOTIDE SEQUENCE [LARGE SCALE GENOMIC DNA]</scope>
    <source>
        <strain evidence="1 2">YS10</strain>
    </source>
</reference>
<evidence type="ECO:0000313" key="1">
    <source>
        <dbReference type="EMBL" id="QWG10004.1"/>
    </source>
</evidence>
<dbReference type="RefSeq" id="WP_144076658.1">
    <property type="nucleotide sequence ID" value="NZ_CP076129.1"/>
</dbReference>
<evidence type="ECO:0000313" key="2">
    <source>
        <dbReference type="Proteomes" id="UP000682802"/>
    </source>
</evidence>
<sequence length="178" mass="20525">MKSIKILKAILFIVFILNINPVVYSQTINKNKDNILSKIINNLSMPVNGRFDYEITKYRNEVEGFNDNPSFRMSSLVVLLNGTINNNLSFDFRQVFDQTGIDQSGIPYNIQVASLNFKTSNQRWIFKLGKFFESYGTNEQQYWPSEVYRYSYINSNVSVWKSGIHAEYTSKSGQQIGG</sequence>
<name>A0ABX8H308_9BACT</name>
<accession>A0ABX8H308</accession>
<gene>
    <name evidence="1" type="ORF">KM029_20190</name>
</gene>
<protein>
    <submittedName>
        <fullName evidence="1">Uncharacterized protein</fullName>
    </submittedName>
</protein>
<proteinExistence type="predicted"/>
<dbReference type="Proteomes" id="UP000682802">
    <property type="component" value="Chromosome 2"/>
</dbReference>
<keyword evidence="2" id="KW-1185">Reference proteome</keyword>